<dbReference type="PANTHER" id="PTHR45947">
    <property type="entry name" value="SULFOQUINOVOSYL TRANSFERASE SQD2"/>
    <property type="match status" value="1"/>
</dbReference>
<dbReference type="Gene3D" id="3.40.50.2000">
    <property type="entry name" value="Glycogen Phosphorylase B"/>
    <property type="match status" value="2"/>
</dbReference>
<dbReference type="OrthoDB" id="443318at2759"/>
<evidence type="ECO:0000259" key="3">
    <source>
        <dbReference type="Pfam" id="PF13439"/>
    </source>
</evidence>
<dbReference type="Proteomes" id="UP000664859">
    <property type="component" value="Unassembled WGS sequence"/>
</dbReference>
<dbReference type="EMBL" id="JAFCMP010000041">
    <property type="protein sequence ID" value="KAG5189978.1"/>
    <property type="molecule type" value="Genomic_DNA"/>
</dbReference>
<dbReference type="CDD" id="cd03814">
    <property type="entry name" value="GT4-like"/>
    <property type="match status" value="1"/>
</dbReference>
<dbReference type="Pfam" id="PF00534">
    <property type="entry name" value="Glycos_transf_1"/>
    <property type="match status" value="1"/>
</dbReference>
<feature type="domain" description="Glycosyl transferase family 1" evidence="2">
    <location>
        <begin position="233"/>
        <end position="382"/>
    </location>
</feature>
<dbReference type="GO" id="GO:0016757">
    <property type="term" value="F:glycosyltransferase activity"/>
    <property type="evidence" value="ECO:0007669"/>
    <property type="project" value="UniProtKB-KW"/>
</dbReference>
<proteinExistence type="predicted"/>
<dbReference type="PANTHER" id="PTHR45947:SF3">
    <property type="entry name" value="SULFOQUINOVOSYL TRANSFERASE SQD2"/>
    <property type="match status" value="1"/>
</dbReference>
<dbReference type="InterPro" id="IPR050194">
    <property type="entry name" value="Glycosyltransferase_grp1"/>
</dbReference>
<organism evidence="4 5">
    <name type="scientific">Tribonema minus</name>
    <dbReference type="NCBI Taxonomy" id="303371"/>
    <lineage>
        <taxon>Eukaryota</taxon>
        <taxon>Sar</taxon>
        <taxon>Stramenopiles</taxon>
        <taxon>Ochrophyta</taxon>
        <taxon>PX clade</taxon>
        <taxon>Xanthophyceae</taxon>
        <taxon>Tribonematales</taxon>
        <taxon>Tribonemataceae</taxon>
        <taxon>Tribonema</taxon>
    </lineage>
</organism>
<comment type="caution">
    <text evidence="4">The sequence shown here is derived from an EMBL/GenBank/DDBJ whole genome shotgun (WGS) entry which is preliminary data.</text>
</comment>
<gene>
    <name evidence="4" type="ORF">JKP88DRAFT_205804</name>
</gene>
<protein>
    <submittedName>
        <fullName evidence="4">Glycosyl transferase, group 1</fullName>
    </submittedName>
</protein>
<feature type="domain" description="Glycosyltransferase subfamily 4-like N-terminal" evidence="3">
    <location>
        <begin position="44"/>
        <end position="213"/>
    </location>
</feature>
<evidence type="ECO:0000313" key="5">
    <source>
        <dbReference type="Proteomes" id="UP000664859"/>
    </source>
</evidence>
<evidence type="ECO:0000313" key="4">
    <source>
        <dbReference type="EMBL" id="KAG5189978.1"/>
    </source>
</evidence>
<dbReference type="SUPFAM" id="SSF53756">
    <property type="entry name" value="UDP-Glycosyltransferase/glycogen phosphorylase"/>
    <property type="match status" value="1"/>
</dbReference>
<evidence type="ECO:0000256" key="1">
    <source>
        <dbReference type="ARBA" id="ARBA00022676"/>
    </source>
</evidence>
<dbReference type="InterPro" id="IPR001296">
    <property type="entry name" value="Glyco_trans_1"/>
</dbReference>
<evidence type="ECO:0000259" key="2">
    <source>
        <dbReference type="Pfam" id="PF00534"/>
    </source>
</evidence>
<keyword evidence="4" id="KW-0808">Transferase</keyword>
<reference evidence="4" key="1">
    <citation type="submission" date="2021-02" db="EMBL/GenBank/DDBJ databases">
        <title>First Annotated Genome of the Yellow-green Alga Tribonema minus.</title>
        <authorList>
            <person name="Mahan K.M."/>
        </authorList>
    </citation>
    <scope>NUCLEOTIDE SEQUENCE</scope>
    <source>
        <strain evidence="4">UTEX B ZZ1240</strain>
    </source>
</reference>
<name>A0A835ZJ95_9STRA</name>
<dbReference type="AlphaFoldDB" id="A0A835ZJ95"/>
<dbReference type="Pfam" id="PF13439">
    <property type="entry name" value="Glyco_transf_4"/>
    <property type="match status" value="1"/>
</dbReference>
<dbReference type="InterPro" id="IPR028098">
    <property type="entry name" value="Glyco_trans_4-like_N"/>
</dbReference>
<keyword evidence="1" id="KW-0328">Glycosyltransferase</keyword>
<sequence length="467" mass="51849">MESLQAAADQLIEATDSNAVPDLCATPPRRIALMIEPTPFTHISGYSNRFKEMLKYIHKAGDSAAIVTTDDSPDAPSSFLGYPIANTKGFRCPVYKHIVLTFDTELVGWSVIEKLKPDVLHVTSPGFINFAALLYARIFRVPLVFSYHTHLPVYAKTYWEWFPRIEELAYFLLRFVHNRADLTLVTSPQMKDVLESQGVERVDVWRKGIDTERFNPSFKSPEMRARLAGGRPEAPLLIYVGRLGSEKRLREIATVMDRLPDTRMAFVGAGPDANGLKEHFARFGERVTFTGAMTGTALSQAFASADVFLMPSDTETLGFVVLEAMASGVPVVAARAGGIPDLIEDGRTGFLCTPGDAAAWAERTRALLEDAALRQRVAAAGRAETEQHSWEAATSYLRNVQYKRAIMNFKTRAFAGLGLPRTRTKWRFVLMQCRRVVLAVQRAVAAVWPKIKAELMDMPPPPPAATN</sequence>
<accession>A0A835ZJ95</accession>
<keyword evidence="5" id="KW-1185">Reference proteome</keyword>